<reference evidence="4 5" key="1">
    <citation type="journal article" date="2010" name="Stand. Genomic Sci.">
        <title>Non-contiguous finished genome sequence of Aminomonas paucivorans type strain (GLU-3).</title>
        <authorList>
            <person name="Pitluck S."/>
            <person name="Yasawong M."/>
            <person name="Held B."/>
            <person name="Lapidus A."/>
            <person name="Nolan M."/>
            <person name="Copeland A."/>
            <person name="Lucas S."/>
            <person name="Del Rio T.G."/>
            <person name="Tice H."/>
            <person name="Cheng J.F."/>
            <person name="Chertkov O."/>
            <person name="Goodwin L."/>
            <person name="Tapia R."/>
            <person name="Han C."/>
            <person name="Liolios K."/>
            <person name="Ivanova N."/>
            <person name="Mavromatis K."/>
            <person name="Ovchinnikova G."/>
            <person name="Pati A."/>
            <person name="Chen A."/>
            <person name="Palaniappan K."/>
            <person name="Land M."/>
            <person name="Hauser L."/>
            <person name="Chang Y.J."/>
            <person name="Jeffries C.D."/>
            <person name="Pukall R."/>
            <person name="Spring S."/>
            <person name="Rohde M."/>
            <person name="Sikorski J."/>
            <person name="Goker M."/>
            <person name="Woyke T."/>
            <person name="Bristow J."/>
            <person name="Eisen J.A."/>
            <person name="Markowitz V."/>
            <person name="Hugenholtz P."/>
            <person name="Kyrpides N.C."/>
            <person name="Klenk H.P."/>
        </authorList>
    </citation>
    <scope>NUCLEOTIDE SEQUENCE [LARGE SCALE GENOMIC DNA]</scope>
    <source>
        <strain evidence="4 5">DSM 12260</strain>
    </source>
</reference>
<dbReference type="STRING" id="584708.Apau_1842"/>
<dbReference type="Pfam" id="PF00072">
    <property type="entry name" value="Response_reg"/>
    <property type="match status" value="1"/>
</dbReference>
<dbReference type="Proteomes" id="UP000005096">
    <property type="component" value="Chromosome"/>
</dbReference>
<dbReference type="SUPFAM" id="SSF52172">
    <property type="entry name" value="CheY-like"/>
    <property type="match status" value="1"/>
</dbReference>
<dbReference type="GO" id="GO:0000160">
    <property type="term" value="P:phosphorelay signal transduction system"/>
    <property type="evidence" value="ECO:0007669"/>
    <property type="project" value="InterPro"/>
</dbReference>
<proteinExistence type="predicted"/>
<dbReference type="InterPro" id="IPR011006">
    <property type="entry name" value="CheY-like_superfamily"/>
</dbReference>
<gene>
    <name evidence="4" type="ORF">Apau_1842</name>
</gene>
<name>E3CW02_9BACT</name>
<dbReference type="AlphaFoldDB" id="E3CW02"/>
<keyword evidence="5" id="KW-1185">Reference proteome</keyword>
<sequence>MAKVLIADDADFMRMVLRRILEDGGHEVVGEADNGRDVIALYSMLHPDLVTLDITMPFLSGLEAARRILEEHPDARIVMVSAMGTRESVNKARALGVKGFIVKPFREEQVLSALRQAQEGEGDDVPGPAFPETPFR</sequence>
<feature type="region of interest" description="Disordered" evidence="2">
    <location>
        <begin position="116"/>
        <end position="136"/>
    </location>
</feature>
<feature type="domain" description="Response regulatory" evidence="3">
    <location>
        <begin position="3"/>
        <end position="118"/>
    </location>
</feature>
<dbReference type="PANTHER" id="PTHR43228">
    <property type="entry name" value="TWO-COMPONENT RESPONSE REGULATOR"/>
    <property type="match status" value="1"/>
</dbReference>
<evidence type="ECO:0000259" key="3">
    <source>
        <dbReference type="PROSITE" id="PS50110"/>
    </source>
</evidence>
<keyword evidence="1" id="KW-0597">Phosphoprotein</keyword>
<dbReference type="InterPro" id="IPR052048">
    <property type="entry name" value="ST_Response_Regulator"/>
</dbReference>
<evidence type="ECO:0000313" key="5">
    <source>
        <dbReference type="Proteomes" id="UP000005096"/>
    </source>
</evidence>
<organism evidence="4 5">
    <name type="scientific">Aminomonas paucivorans DSM 12260</name>
    <dbReference type="NCBI Taxonomy" id="584708"/>
    <lineage>
        <taxon>Bacteria</taxon>
        <taxon>Thermotogati</taxon>
        <taxon>Synergistota</taxon>
        <taxon>Synergistia</taxon>
        <taxon>Synergistales</taxon>
        <taxon>Synergistaceae</taxon>
        <taxon>Aminomonas</taxon>
    </lineage>
</organism>
<dbReference type="SMART" id="SM00448">
    <property type="entry name" value="REC"/>
    <property type="match status" value="1"/>
</dbReference>
<dbReference type="HOGENOM" id="CLU_000445_69_15_0"/>
<dbReference type="PANTHER" id="PTHR43228:SF1">
    <property type="entry name" value="TWO-COMPONENT RESPONSE REGULATOR ARR22"/>
    <property type="match status" value="1"/>
</dbReference>
<evidence type="ECO:0000256" key="1">
    <source>
        <dbReference type="PROSITE-ProRule" id="PRU00169"/>
    </source>
</evidence>
<evidence type="ECO:0000256" key="2">
    <source>
        <dbReference type="SAM" id="MobiDB-lite"/>
    </source>
</evidence>
<accession>E3CW02</accession>
<dbReference type="eggNOG" id="COG4753">
    <property type="taxonomic scope" value="Bacteria"/>
</dbReference>
<feature type="modified residue" description="4-aspartylphosphate" evidence="1">
    <location>
        <position position="53"/>
    </location>
</feature>
<dbReference type="InterPro" id="IPR001789">
    <property type="entry name" value="Sig_transdc_resp-reg_receiver"/>
</dbReference>
<dbReference type="PaxDb" id="584708-Apau_1842"/>
<evidence type="ECO:0000313" key="4">
    <source>
        <dbReference type="EMBL" id="EFQ24257.1"/>
    </source>
</evidence>
<protein>
    <submittedName>
        <fullName evidence="4">Response regulator receiver protein</fullName>
    </submittedName>
</protein>
<dbReference type="PROSITE" id="PS50110">
    <property type="entry name" value="RESPONSE_REGULATORY"/>
    <property type="match status" value="1"/>
</dbReference>
<dbReference type="OrthoDB" id="9790669at2"/>
<dbReference type="Gene3D" id="3.40.50.2300">
    <property type="match status" value="1"/>
</dbReference>
<dbReference type="RefSeq" id="WP_006301489.1">
    <property type="nucleotide sequence ID" value="NZ_CM001022.1"/>
</dbReference>
<dbReference type="EMBL" id="CM001022">
    <property type="protein sequence ID" value="EFQ24257.1"/>
    <property type="molecule type" value="Genomic_DNA"/>
</dbReference>